<proteinExistence type="predicted"/>
<dbReference type="InterPro" id="IPR032675">
    <property type="entry name" value="LRR_dom_sf"/>
</dbReference>
<keyword evidence="1" id="KW-0433">Leucine-rich repeat</keyword>
<reference evidence="4" key="2">
    <citation type="submission" date="2025-08" db="UniProtKB">
        <authorList>
            <consortium name="Ensembl"/>
        </authorList>
    </citation>
    <scope>IDENTIFICATION</scope>
    <source>
        <strain evidence="4">Glennie</strain>
    </source>
</reference>
<dbReference type="PROSITE" id="PS51450">
    <property type="entry name" value="LRR"/>
    <property type="match status" value="1"/>
</dbReference>
<reference evidence="4 5" key="1">
    <citation type="journal article" date="2008" name="Nature">
        <title>Genome analysis of the platypus reveals unique signatures of evolution.</title>
        <authorList>
            <person name="Warren W.C."/>
            <person name="Hillier L.W."/>
            <person name="Marshall Graves J.A."/>
            <person name="Birney E."/>
            <person name="Ponting C.P."/>
            <person name="Grutzner F."/>
            <person name="Belov K."/>
            <person name="Miller W."/>
            <person name="Clarke L."/>
            <person name="Chinwalla A.T."/>
            <person name="Yang S.P."/>
            <person name="Heger A."/>
            <person name="Locke D.P."/>
            <person name="Miethke P."/>
            <person name="Waters P.D."/>
            <person name="Veyrunes F."/>
            <person name="Fulton L."/>
            <person name="Fulton B."/>
            <person name="Graves T."/>
            <person name="Wallis J."/>
            <person name="Puente X.S."/>
            <person name="Lopez-Otin C."/>
            <person name="Ordonez G.R."/>
            <person name="Eichler E.E."/>
            <person name="Chen L."/>
            <person name="Cheng Z."/>
            <person name="Deakin J.E."/>
            <person name="Alsop A."/>
            <person name="Thompson K."/>
            <person name="Kirby P."/>
            <person name="Papenfuss A.T."/>
            <person name="Wakefield M.J."/>
            <person name="Olender T."/>
            <person name="Lancet D."/>
            <person name="Huttley G.A."/>
            <person name="Smit A.F."/>
            <person name="Pask A."/>
            <person name="Temple-Smith P."/>
            <person name="Batzer M.A."/>
            <person name="Walker J.A."/>
            <person name="Konkel M.K."/>
            <person name="Harris R.S."/>
            <person name="Whittington C.M."/>
            <person name="Wong E.S."/>
            <person name="Gemmell N.J."/>
            <person name="Buschiazzo E."/>
            <person name="Vargas Jentzsch I.M."/>
            <person name="Merkel A."/>
            <person name="Schmitz J."/>
            <person name="Zemann A."/>
            <person name="Churakov G."/>
            <person name="Kriegs J.O."/>
            <person name="Brosius J."/>
            <person name="Murchison E.P."/>
            <person name="Sachidanandam R."/>
            <person name="Smith C."/>
            <person name="Hannon G.J."/>
            <person name="Tsend-Ayush E."/>
            <person name="McMillan D."/>
            <person name="Attenborough R."/>
            <person name="Rens W."/>
            <person name="Ferguson-Smith M."/>
            <person name="Lefevre C.M."/>
            <person name="Sharp J.A."/>
            <person name="Nicholas K.R."/>
            <person name="Ray D.A."/>
            <person name="Kube M."/>
            <person name="Reinhardt R."/>
            <person name="Pringle T.H."/>
            <person name="Taylor J."/>
            <person name="Jones R.C."/>
            <person name="Nixon B."/>
            <person name="Dacheux J.L."/>
            <person name="Niwa H."/>
            <person name="Sekita Y."/>
            <person name="Huang X."/>
            <person name="Stark A."/>
            <person name="Kheradpour P."/>
            <person name="Kellis M."/>
            <person name="Flicek P."/>
            <person name="Chen Y."/>
            <person name="Webber C."/>
            <person name="Hardison R."/>
            <person name="Nelson J."/>
            <person name="Hallsworth-Pepin K."/>
            <person name="Delehaunty K."/>
            <person name="Markovic C."/>
            <person name="Minx P."/>
            <person name="Feng Y."/>
            <person name="Kremitzki C."/>
            <person name="Mitreva M."/>
            <person name="Glasscock J."/>
            <person name="Wylie T."/>
            <person name="Wohldmann P."/>
            <person name="Thiru P."/>
            <person name="Nhan M.N."/>
            <person name="Pohl C.S."/>
            <person name="Smith S.M."/>
            <person name="Hou S."/>
            <person name="Nefedov M."/>
            <person name="de Jong P.J."/>
            <person name="Renfree M.B."/>
            <person name="Mardis E.R."/>
            <person name="Wilson R.K."/>
        </authorList>
    </citation>
    <scope>NUCLEOTIDE SEQUENCE [LARGE SCALE GENOMIC DNA]</scope>
    <source>
        <strain evidence="4 5">Glennie</strain>
    </source>
</reference>
<feature type="region of interest" description="Disordered" evidence="3">
    <location>
        <begin position="474"/>
        <end position="515"/>
    </location>
</feature>
<dbReference type="InterPro" id="IPR001611">
    <property type="entry name" value="Leu-rich_rpt"/>
</dbReference>
<dbReference type="OMA" id="AEVIPCN"/>
<dbReference type="AlphaFoldDB" id="A0A6I8PBK1"/>
<dbReference type="SUPFAM" id="SSF52058">
    <property type="entry name" value="L domain-like"/>
    <property type="match status" value="1"/>
</dbReference>
<evidence type="ECO:0000313" key="4">
    <source>
        <dbReference type="Ensembl" id="ENSOANP00000049607.1"/>
    </source>
</evidence>
<dbReference type="GeneTree" id="ENSGT00390000008994"/>
<evidence type="ECO:0008006" key="6">
    <source>
        <dbReference type="Google" id="ProtNLM"/>
    </source>
</evidence>
<gene>
    <name evidence="4" type="primary">LRRC43</name>
</gene>
<evidence type="ECO:0000256" key="1">
    <source>
        <dbReference type="ARBA" id="ARBA00022614"/>
    </source>
</evidence>
<dbReference type="FunCoup" id="A0A6I8PBK1">
    <property type="interactions" value="38"/>
</dbReference>
<organism evidence="4 5">
    <name type="scientific">Ornithorhynchus anatinus</name>
    <name type="common">Duckbill platypus</name>
    <dbReference type="NCBI Taxonomy" id="9258"/>
    <lineage>
        <taxon>Eukaryota</taxon>
        <taxon>Metazoa</taxon>
        <taxon>Chordata</taxon>
        <taxon>Craniata</taxon>
        <taxon>Vertebrata</taxon>
        <taxon>Euteleostomi</taxon>
        <taxon>Mammalia</taxon>
        <taxon>Monotremata</taxon>
        <taxon>Ornithorhynchidae</taxon>
        <taxon>Ornithorhynchus</taxon>
    </lineage>
</organism>
<evidence type="ECO:0000313" key="5">
    <source>
        <dbReference type="Proteomes" id="UP000002279"/>
    </source>
</evidence>
<name>A0A6I8PBK1_ORNAN</name>
<evidence type="ECO:0000256" key="2">
    <source>
        <dbReference type="ARBA" id="ARBA00022737"/>
    </source>
</evidence>
<protein>
    <recommendedName>
        <fullName evidence="6">Leucine rich repeat containing 43</fullName>
    </recommendedName>
</protein>
<dbReference type="Proteomes" id="UP000002279">
    <property type="component" value="Chromosome 2"/>
</dbReference>
<dbReference type="InParanoid" id="A0A6I8PBK1"/>
<reference evidence="4" key="3">
    <citation type="submission" date="2025-09" db="UniProtKB">
        <authorList>
            <consortium name="Ensembl"/>
        </authorList>
    </citation>
    <scope>IDENTIFICATION</scope>
    <source>
        <strain evidence="4">Glennie</strain>
    </source>
</reference>
<keyword evidence="5" id="KW-1185">Reference proteome</keyword>
<dbReference type="Bgee" id="ENSOANG00000006208">
    <property type="expression patterns" value="Expressed in testis and 5 other cell types or tissues"/>
</dbReference>
<dbReference type="InterPro" id="IPR050576">
    <property type="entry name" value="Cilia_flagella_integrity"/>
</dbReference>
<keyword evidence="2" id="KW-0677">Repeat</keyword>
<dbReference type="PANTHER" id="PTHR45973:SF35">
    <property type="entry name" value="LEUCINE-RICH REPEAT-CONTAINING PROTEIN 43"/>
    <property type="match status" value="1"/>
</dbReference>
<dbReference type="Pfam" id="PF13855">
    <property type="entry name" value="LRR_8"/>
    <property type="match status" value="1"/>
</dbReference>
<evidence type="ECO:0000256" key="3">
    <source>
        <dbReference type="SAM" id="MobiDB-lite"/>
    </source>
</evidence>
<accession>A0A6I8PBK1</accession>
<sequence length="606" mass="66534">MGTVSAAFQDHLHQLCLRQFPCGTGSWNKSRFMSKKRKPWRAGSSKEEENLDPGEESLEALVELAHSPHSPWVLPEDSSAEDHYLRELAIRNPHVLRDTFFFSYFKCLRVVDKGVKEIDSNLLKFSNLEELILTANRIRKVNAENLPQTLKVLELYGNEITDTEGLCSHPPPNLQHLGLGSNRLFGSLEAIYFSANFWPNLVSLDLGFNDLTELQNVVSGLCPLRKLRLLVLQGNPLALVPSYRGFTIDSLSHLCVLDDITVSPDERHQFWGLSHKRALVEDEVQLVVTLGRVGGVPDSAAEDPEPGPDGPFISYSYYVTYDFMEDEEAGGGSKITGVLAEVGGASLSRSVAGGNGTQRLPLTCVCVCVCVCACLCLLGQVIQPSGSQGSLISKGPPEDDKEARELEAPLPITDARLTPPPGVVLFSTLHKPWADVIECNYSMQHCLTDLVPLKTFLLSGTTVTVVEEKILSWPILPPPPETSPPGKKGKKNQEKKVGKHKRKENPQDLQQDPPLLRVLGSGHLSLEPLVSGEAQVSAVCNFGVLRSMPIPGTASIKVQPSTPSPKPCQFAKSPISPQWHLNRRLSFRGRQEPGLRPVIVETPTSR</sequence>
<dbReference type="Ensembl" id="ENSOANT00000074552.1">
    <property type="protein sequence ID" value="ENSOANP00000049607.1"/>
    <property type="gene ID" value="ENSOANG00000006208.4"/>
</dbReference>
<dbReference type="Gene3D" id="3.80.10.10">
    <property type="entry name" value="Ribonuclease Inhibitor"/>
    <property type="match status" value="1"/>
</dbReference>
<dbReference type="PANTHER" id="PTHR45973">
    <property type="entry name" value="PROTEIN PHOSPHATASE 1 REGULATORY SUBUNIT SDS22-RELATED"/>
    <property type="match status" value="1"/>
</dbReference>